<organism evidence="1 2">
    <name type="scientific">Geobacter benzoatilyticus</name>
    <dbReference type="NCBI Taxonomy" id="2815309"/>
    <lineage>
        <taxon>Bacteria</taxon>
        <taxon>Pseudomonadati</taxon>
        <taxon>Thermodesulfobacteriota</taxon>
        <taxon>Desulfuromonadia</taxon>
        <taxon>Geobacterales</taxon>
        <taxon>Geobacteraceae</taxon>
        <taxon>Geobacter</taxon>
    </lineage>
</organism>
<reference evidence="1 2" key="1">
    <citation type="submission" date="2021-03" db="EMBL/GenBank/DDBJ databases">
        <title>Geobacter metallireducens gen. nov. sp. nov., a microorganism capable of coupling the complete oxidation of organic compounds to the reduction of iron and other metals.</title>
        <authorList>
            <person name="Li Y."/>
        </authorList>
    </citation>
    <scope>NUCLEOTIDE SEQUENCE [LARGE SCALE GENOMIC DNA]</scope>
    <source>
        <strain evidence="1 2">Jerry-YX</strain>
    </source>
</reference>
<evidence type="ECO:0000313" key="1">
    <source>
        <dbReference type="EMBL" id="QSV46079.1"/>
    </source>
</evidence>
<keyword evidence="2" id="KW-1185">Reference proteome</keyword>
<dbReference type="RefSeq" id="WP_207163867.1">
    <property type="nucleotide sequence ID" value="NZ_CP071382.1"/>
</dbReference>
<dbReference type="EMBL" id="CP071382">
    <property type="protein sequence ID" value="QSV46079.1"/>
    <property type="molecule type" value="Genomic_DNA"/>
</dbReference>
<evidence type="ECO:0000313" key="2">
    <source>
        <dbReference type="Proteomes" id="UP000663651"/>
    </source>
</evidence>
<accession>A0ABX7Q3W6</accession>
<name>A0ABX7Q3W6_9BACT</name>
<proteinExistence type="predicted"/>
<dbReference type="Proteomes" id="UP000663651">
    <property type="component" value="Chromosome"/>
</dbReference>
<sequence length="181" mass="20767">MDAEKELELIRLEFLKRGEDTGAMHRAQLALEGQEVTPISVDYPTEVCKLGTVKLILTVNMYASTDEIAQSLHNEVMDHIRFHKSLMTLDCPESERPQFETGRGRNNPLSQIEEIKTCLTIYDLTVAGAERSEIVKKVYGNNRITWHEKNSWDSDYHKVVNHQKKAIQLIEAAKSNQFPRI</sequence>
<protein>
    <submittedName>
        <fullName evidence="1">Uncharacterized protein</fullName>
    </submittedName>
</protein>
<gene>
    <name evidence="1" type="ORF">JZM60_01950</name>
</gene>